<keyword evidence="7" id="KW-0675">Receptor</keyword>
<organism evidence="12 13">
    <name type="scientific">Ridgeia piscesae</name>
    <name type="common">Tubeworm</name>
    <dbReference type="NCBI Taxonomy" id="27915"/>
    <lineage>
        <taxon>Eukaryota</taxon>
        <taxon>Metazoa</taxon>
        <taxon>Spiralia</taxon>
        <taxon>Lophotrochozoa</taxon>
        <taxon>Annelida</taxon>
        <taxon>Polychaeta</taxon>
        <taxon>Sedentaria</taxon>
        <taxon>Canalipalpata</taxon>
        <taxon>Sabellida</taxon>
        <taxon>Siboglinidae</taxon>
        <taxon>Ridgeia</taxon>
    </lineage>
</organism>
<feature type="transmembrane region" description="Helical" evidence="10">
    <location>
        <begin position="140"/>
        <end position="165"/>
    </location>
</feature>
<evidence type="ECO:0000256" key="5">
    <source>
        <dbReference type="ARBA" id="ARBA00023040"/>
    </source>
</evidence>
<dbReference type="EMBL" id="JAODUO010000324">
    <property type="protein sequence ID" value="KAK2183069.1"/>
    <property type="molecule type" value="Genomic_DNA"/>
</dbReference>
<reference evidence="12" key="1">
    <citation type="journal article" date="2023" name="Mol. Biol. Evol.">
        <title>Third-Generation Sequencing Reveals the Adaptive Role of the Epigenome in Three Deep-Sea Polychaetes.</title>
        <authorList>
            <person name="Perez M."/>
            <person name="Aroh O."/>
            <person name="Sun Y."/>
            <person name="Lan Y."/>
            <person name="Juniper S.K."/>
            <person name="Young C.R."/>
            <person name="Angers B."/>
            <person name="Qian P.Y."/>
        </authorList>
    </citation>
    <scope>NUCLEOTIDE SEQUENCE</scope>
    <source>
        <strain evidence="12">R07B-5</strain>
    </source>
</reference>
<dbReference type="PRINTS" id="PR00237">
    <property type="entry name" value="GPCRRHODOPSN"/>
</dbReference>
<keyword evidence="4 10" id="KW-1133">Transmembrane helix</keyword>
<feature type="domain" description="G-protein coupled receptors family 1 profile" evidence="11">
    <location>
        <begin position="120"/>
        <end position="560"/>
    </location>
</feature>
<feature type="transmembrane region" description="Helical" evidence="10">
    <location>
        <begin position="265"/>
        <end position="290"/>
    </location>
</feature>
<evidence type="ECO:0000259" key="11">
    <source>
        <dbReference type="PROSITE" id="PS50262"/>
    </source>
</evidence>
<keyword evidence="6 10" id="KW-0472">Membrane</keyword>
<evidence type="ECO:0000256" key="6">
    <source>
        <dbReference type="ARBA" id="ARBA00023136"/>
    </source>
</evidence>
<protein>
    <recommendedName>
        <fullName evidence="11">G-protein coupled receptors family 1 profile domain-containing protein</fullName>
    </recommendedName>
</protein>
<dbReference type="InterPro" id="IPR000276">
    <property type="entry name" value="GPCR_Rhodpsn"/>
</dbReference>
<keyword evidence="13" id="KW-1185">Reference proteome</keyword>
<dbReference type="SUPFAM" id="SSF81321">
    <property type="entry name" value="Family A G protein-coupled receptor-like"/>
    <property type="match status" value="1"/>
</dbReference>
<feature type="transmembrane region" description="Helical" evidence="10">
    <location>
        <begin position="104"/>
        <end position="128"/>
    </location>
</feature>
<evidence type="ECO:0000256" key="10">
    <source>
        <dbReference type="SAM" id="Phobius"/>
    </source>
</evidence>
<evidence type="ECO:0000313" key="12">
    <source>
        <dbReference type="EMBL" id="KAK2183069.1"/>
    </source>
</evidence>
<feature type="transmembrane region" description="Helical" evidence="10">
    <location>
        <begin position="185"/>
        <end position="203"/>
    </location>
</feature>
<proteinExistence type="predicted"/>
<dbReference type="Proteomes" id="UP001209878">
    <property type="component" value="Unassembled WGS sequence"/>
</dbReference>
<dbReference type="AlphaFoldDB" id="A0AAD9NWC3"/>
<gene>
    <name evidence="12" type="ORF">NP493_324g01021</name>
</gene>
<dbReference type="PANTHER" id="PTHR24248">
    <property type="entry name" value="ADRENERGIC RECEPTOR-RELATED G-PROTEIN COUPLED RECEPTOR"/>
    <property type="match status" value="1"/>
</dbReference>
<keyword evidence="5" id="KW-0297">G-protein coupled receptor</keyword>
<evidence type="ECO:0000256" key="3">
    <source>
        <dbReference type="ARBA" id="ARBA00022692"/>
    </source>
</evidence>
<evidence type="ECO:0000313" key="13">
    <source>
        <dbReference type="Proteomes" id="UP001209878"/>
    </source>
</evidence>
<evidence type="ECO:0000256" key="9">
    <source>
        <dbReference type="SAM" id="MobiDB-lite"/>
    </source>
</evidence>
<feature type="compositionally biased region" description="Polar residues" evidence="9">
    <location>
        <begin position="409"/>
        <end position="422"/>
    </location>
</feature>
<feature type="transmembrane region" description="Helical" evidence="10">
    <location>
        <begin position="224"/>
        <end position="245"/>
    </location>
</feature>
<dbReference type="PROSITE" id="PS50262">
    <property type="entry name" value="G_PROTEIN_RECEP_F1_2"/>
    <property type="match status" value="1"/>
</dbReference>
<dbReference type="Pfam" id="PF00001">
    <property type="entry name" value="7tm_1"/>
    <property type="match status" value="1"/>
</dbReference>
<feature type="region of interest" description="Disordered" evidence="9">
    <location>
        <begin position="403"/>
        <end position="423"/>
    </location>
</feature>
<keyword evidence="8" id="KW-0807">Transducer</keyword>
<keyword evidence="3 10" id="KW-0812">Transmembrane</keyword>
<evidence type="ECO:0000256" key="7">
    <source>
        <dbReference type="ARBA" id="ARBA00023170"/>
    </source>
</evidence>
<dbReference type="InterPro" id="IPR017452">
    <property type="entry name" value="GPCR_Rhodpsn_7TM"/>
</dbReference>
<dbReference type="GO" id="GO:0005886">
    <property type="term" value="C:plasma membrane"/>
    <property type="evidence" value="ECO:0007669"/>
    <property type="project" value="UniProtKB-SubCell"/>
</dbReference>
<keyword evidence="2" id="KW-1003">Cell membrane</keyword>
<evidence type="ECO:0000256" key="1">
    <source>
        <dbReference type="ARBA" id="ARBA00004651"/>
    </source>
</evidence>
<evidence type="ECO:0000256" key="8">
    <source>
        <dbReference type="ARBA" id="ARBA00023224"/>
    </source>
</evidence>
<dbReference type="GO" id="GO:0004930">
    <property type="term" value="F:G protein-coupled receptor activity"/>
    <property type="evidence" value="ECO:0007669"/>
    <property type="project" value="UniProtKB-KW"/>
</dbReference>
<sequence>MGQIWPQSLMTMRRLNQFDDTTRRRQSLHVKGHSHGYSRATGQCRSIDGVESSNGKTTDCHRSIGDVGLPNVLHDDFLDMSVNISGNPETFLEPVPAHVAGGSYVLIVITFVIMLTAITSNFIVFLVTAKTHSLHRTSNALIISLATADFTRAATCMPLMIALWFATPISTGIDSLFNMCSVYHALYVSLGVVSTLNLAVISVERAFMISSPLVYQRIITQRHIAVIITTLWAVGFTYGWVQIMWFHNPTLPEPKWFVCRYVPPLVFGSIHFVFAFVVPLIVMAAAYAKIFTIVQSQMRRIRSSMSMTIPSCWLSCQAKGCTPVQLQTHDTTAGHVEPCGHLTMCDNGCCPDSTDRTVTSANTSGRLNTSAEDNHCRVAPSNIWHTSLHTASTASAAATTDVTVPTDSNHSNTMPPKSQLTSFVPDPLQPISRQCSTITKHSTFTENEASTNTEAWVSIAIASNHTSTTTSRHSSTTISRHSCSSTMSSYQRQRSPIIQLLDNKATKMTATVIGAFLLCWTPYEVVQLVAGACSGCVADHSLTVVHVITYVSSAVNPFIYNFYSSEFRKAFRRVLWTRANRRVSSQCQ</sequence>
<evidence type="ECO:0000256" key="2">
    <source>
        <dbReference type="ARBA" id="ARBA00022475"/>
    </source>
</evidence>
<name>A0AAD9NWC3_RIDPI</name>
<evidence type="ECO:0000256" key="4">
    <source>
        <dbReference type="ARBA" id="ARBA00022989"/>
    </source>
</evidence>
<accession>A0AAD9NWC3</accession>
<dbReference type="Gene3D" id="1.20.1070.10">
    <property type="entry name" value="Rhodopsin 7-helix transmembrane proteins"/>
    <property type="match status" value="2"/>
</dbReference>
<comment type="subcellular location">
    <subcellularLocation>
        <location evidence="1">Cell membrane</location>
        <topology evidence="1">Multi-pass membrane protein</topology>
    </subcellularLocation>
</comment>
<comment type="caution">
    <text evidence="12">The sequence shown here is derived from an EMBL/GenBank/DDBJ whole genome shotgun (WGS) entry which is preliminary data.</text>
</comment>